<feature type="transmembrane region" description="Helical" evidence="1">
    <location>
        <begin position="228"/>
        <end position="254"/>
    </location>
</feature>
<keyword evidence="1" id="KW-0472">Membrane</keyword>
<dbReference type="AlphaFoldDB" id="A0A1I7ZCK0"/>
<feature type="transmembrane region" description="Helical" evidence="1">
    <location>
        <begin position="183"/>
        <end position="207"/>
    </location>
</feature>
<keyword evidence="1" id="KW-1133">Transmembrane helix</keyword>
<feature type="transmembrane region" description="Helical" evidence="1">
    <location>
        <begin position="87"/>
        <end position="111"/>
    </location>
</feature>
<name>A0A1I7ZCK0_9BILA</name>
<evidence type="ECO:0000313" key="2">
    <source>
        <dbReference type="Proteomes" id="UP000095287"/>
    </source>
</evidence>
<feature type="transmembrane region" description="Helical" evidence="1">
    <location>
        <begin position="260"/>
        <end position="285"/>
    </location>
</feature>
<feature type="transmembrane region" description="Helical" evidence="1">
    <location>
        <begin position="44"/>
        <end position="67"/>
    </location>
</feature>
<dbReference type="WBParaSite" id="L893_g24806.t1">
    <property type="protein sequence ID" value="L893_g24806.t1"/>
    <property type="gene ID" value="L893_g24806"/>
</dbReference>
<protein>
    <submittedName>
        <fullName evidence="3">G_PROTEIN_RECEP_F1_2 domain-containing protein</fullName>
    </submittedName>
</protein>
<organism evidence="2 3">
    <name type="scientific">Steinernema glaseri</name>
    <dbReference type="NCBI Taxonomy" id="37863"/>
    <lineage>
        <taxon>Eukaryota</taxon>
        <taxon>Metazoa</taxon>
        <taxon>Ecdysozoa</taxon>
        <taxon>Nematoda</taxon>
        <taxon>Chromadorea</taxon>
        <taxon>Rhabditida</taxon>
        <taxon>Tylenchina</taxon>
        <taxon>Panagrolaimomorpha</taxon>
        <taxon>Strongyloidoidea</taxon>
        <taxon>Steinernematidae</taxon>
        <taxon>Steinernema</taxon>
    </lineage>
</organism>
<proteinExistence type="predicted"/>
<evidence type="ECO:0000313" key="3">
    <source>
        <dbReference type="WBParaSite" id="L893_g24806.t1"/>
    </source>
</evidence>
<sequence length="324" mass="37003">MCQPCEMLYNRFLDVTAFVSLPVKIFTMVIVLRYTPQNMRFLSFFLLNGLAWNFGGNMMCAFVHVYPMYPAQCFRIDGLVGILENELLGHIMLLLLFVCILNCIIALMTTFTYRYFIYMYANEAKYLDHRYAFIVCLTLHSGTTALTVFFYIQWMTSLGGYRGEDDSKYTYCFKPDGWQKKVALYTTCVVVGVSILIAASFSIKLFISIKRTKGNTQRTNFNNRNRILWTLATVSSCPLFFGAVPLIIAVITSLEPNVPHGSQICLVCISMLANHGTLYAVSLILSMKPYRKAAVHVLKKFSFRRPYNNATSAKPLFFIGVRNR</sequence>
<reference evidence="3" key="1">
    <citation type="submission" date="2016-11" db="UniProtKB">
        <authorList>
            <consortium name="WormBaseParasite"/>
        </authorList>
    </citation>
    <scope>IDENTIFICATION</scope>
</reference>
<accession>A0A1I7ZCK0</accession>
<keyword evidence="2" id="KW-1185">Reference proteome</keyword>
<feature type="transmembrane region" description="Helical" evidence="1">
    <location>
        <begin position="131"/>
        <end position="152"/>
    </location>
</feature>
<evidence type="ECO:0000256" key="1">
    <source>
        <dbReference type="SAM" id="Phobius"/>
    </source>
</evidence>
<keyword evidence="1" id="KW-0812">Transmembrane</keyword>
<feature type="transmembrane region" description="Helical" evidence="1">
    <location>
        <begin position="12"/>
        <end position="32"/>
    </location>
</feature>
<dbReference type="Proteomes" id="UP000095287">
    <property type="component" value="Unplaced"/>
</dbReference>
<dbReference type="Pfam" id="PF10318">
    <property type="entry name" value="7TM_GPCR_Srh"/>
    <property type="match status" value="1"/>
</dbReference>
<dbReference type="InterPro" id="IPR019422">
    <property type="entry name" value="7TM_GPCR_serpentine_rcpt_Srh"/>
</dbReference>